<comment type="function">
    <text evidence="5">Catalyzes the synthesis of 5,6-dihydrouridine (D), a modified base found in the D-loop of most tRNAs, via the reduction of the C5-C6 double bond in target uridines.</text>
</comment>
<accession>A0A1M5XW31</accession>
<dbReference type="InterPro" id="IPR035587">
    <property type="entry name" value="DUS-like_FMN-bd"/>
</dbReference>
<dbReference type="EMBL" id="FQXS01000024">
    <property type="protein sequence ID" value="SHI04045.1"/>
    <property type="molecule type" value="Genomic_DNA"/>
</dbReference>
<feature type="binding site" evidence="7">
    <location>
        <begin position="224"/>
        <end position="225"/>
    </location>
    <ligand>
        <name>FMN</name>
        <dbReference type="ChEBI" id="CHEBI:58210"/>
    </ligand>
</feature>
<evidence type="ECO:0000256" key="6">
    <source>
        <dbReference type="PIRSR" id="PIRSR006621-1"/>
    </source>
</evidence>
<dbReference type="PIRSF" id="PIRSF006621">
    <property type="entry name" value="Dus"/>
    <property type="match status" value="1"/>
</dbReference>
<dbReference type="STRING" id="1121409.SAMN02745124_03399"/>
<evidence type="ECO:0000256" key="2">
    <source>
        <dbReference type="ARBA" id="ARBA00022643"/>
    </source>
</evidence>
<keyword evidence="10" id="KW-1185">Reference proteome</keyword>
<evidence type="ECO:0000256" key="4">
    <source>
        <dbReference type="ARBA" id="ARBA00023002"/>
    </source>
</evidence>
<evidence type="ECO:0000256" key="7">
    <source>
        <dbReference type="PIRSR" id="PIRSR006621-2"/>
    </source>
</evidence>
<reference evidence="9 10" key="1">
    <citation type="submission" date="2016-11" db="EMBL/GenBank/DDBJ databases">
        <authorList>
            <person name="Jaros S."/>
            <person name="Januszkiewicz K."/>
            <person name="Wedrychowicz H."/>
        </authorList>
    </citation>
    <scope>NUCLEOTIDE SEQUENCE [LARGE SCALE GENOMIC DNA]</scope>
    <source>
        <strain evidence="9 10">DSM 9705</strain>
    </source>
</reference>
<dbReference type="PANTHER" id="PTHR45846:SF1">
    <property type="entry name" value="TRNA-DIHYDROURIDINE(47) SYNTHASE [NAD(P)(+)]-LIKE"/>
    <property type="match status" value="1"/>
</dbReference>
<dbReference type="CDD" id="cd02801">
    <property type="entry name" value="DUS_like_FMN"/>
    <property type="match status" value="1"/>
</dbReference>
<dbReference type="InterPro" id="IPR013785">
    <property type="entry name" value="Aldolase_TIM"/>
</dbReference>
<organism evidence="9 10">
    <name type="scientific">Desulfofustis glycolicus DSM 9705</name>
    <dbReference type="NCBI Taxonomy" id="1121409"/>
    <lineage>
        <taxon>Bacteria</taxon>
        <taxon>Pseudomonadati</taxon>
        <taxon>Thermodesulfobacteriota</taxon>
        <taxon>Desulfobulbia</taxon>
        <taxon>Desulfobulbales</taxon>
        <taxon>Desulfocapsaceae</taxon>
        <taxon>Desulfofustis</taxon>
    </lineage>
</organism>
<protein>
    <recommendedName>
        <fullName evidence="5">tRNA-dihydrouridine synthase</fullName>
        <ecNumber evidence="5">1.3.1.-</ecNumber>
    </recommendedName>
</protein>
<evidence type="ECO:0000256" key="5">
    <source>
        <dbReference type="PIRNR" id="PIRNR006621"/>
    </source>
</evidence>
<dbReference type="Proteomes" id="UP000184139">
    <property type="component" value="Unassembled WGS sequence"/>
</dbReference>
<dbReference type="Pfam" id="PF01207">
    <property type="entry name" value="Dus"/>
    <property type="match status" value="1"/>
</dbReference>
<dbReference type="GO" id="GO:0003723">
    <property type="term" value="F:RNA binding"/>
    <property type="evidence" value="ECO:0007669"/>
    <property type="project" value="TreeGrafter"/>
</dbReference>
<evidence type="ECO:0000313" key="9">
    <source>
        <dbReference type="EMBL" id="SHI04045.1"/>
    </source>
</evidence>
<keyword evidence="1 5" id="KW-0285">Flavoprotein</keyword>
<keyword evidence="4 5" id="KW-0560">Oxidoreductase</keyword>
<dbReference type="GO" id="GO:0017150">
    <property type="term" value="F:tRNA dihydrouridine synthase activity"/>
    <property type="evidence" value="ECO:0007669"/>
    <property type="project" value="InterPro"/>
</dbReference>
<feature type="domain" description="DUS-like FMN-binding" evidence="8">
    <location>
        <begin position="11"/>
        <end position="238"/>
    </location>
</feature>
<dbReference type="RefSeq" id="WP_244155883.1">
    <property type="nucleotide sequence ID" value="NZ_FQXS01000024.1"/>
</dbReference>
<sequence length="318" mass="35023">MSESLQPELIMAPLKGITDALFRRVYAAHFSGLDGAVAPFINPQSTAVFADKVLADLQPEANTSLPVTPQLLNTDATGFLALGNRLFELGYRDINWNLGCPVRMVAKKRRGSGLLPYPDAIVALLEAVLPELKPCLSIKMRLGYHDARESLALLPRLDPFPLTGITIHARLGSQLYSGQTDPDAFARCCYLTRHRLTYNGDITSRQVFHELAGRFPAVERWMIGRGLLANPFLPAEIKGEVASGPARLVSLAAFHDELFLALKDRLSGPGHLLGRLKQIWIYFIDAFPGAHRHLKKITRATSEHAYHEAVQAIVGTAE</sequence>
<keyword evidence="2 5" id="KW-0288">FMN</keyword>
<comment type="cofactor">
    <cofactor evidence="5 7">
        <name>FMN</name>
        <dbReference type="ChEBI" id="CHEBI:58210"/>
    </cofactor>
</comment>
<feature type="binding site" evidence="7">
    <location>
        <position position="70"/>
    </location>
    <ligand>
        <name>FMN</name>
        <dbReference type="ChEBI" id="CHEBI:58210"/>
    </ligand>
</feature>
<dbReference type="PANTHER" id="PTHR45846">
    <property type="entry name" value="TRNA-DIHYDROURIDINE(47) SYNTHASE [NAD(P)(+)]-LIKE"/>
    <property type="match status" value="1"/>
</dbReference>
<dbReference type="AlphaFoldDB" id="A0A1M5XW31"/>
<dbReference type="SUPFAM" id="SSF51395">
    <property type="entry name" value="FMN-linked oxidoreductases"/>
    <property type="match status" value="1"/>
</dbReference>
<keyword evidence="3 5" id="KW-0819">tRNA processing</keyword>
<evidence type="ECO:0000256" key="3">
    <source>
        <dbReference type="ARBA" id="ARBA00022694"/>
    </source>
</evidence>
<name>A0A1M5XW31_9BACT</name>
<feature type="binding site" evidence="7">
    <location>
        <position position="168"/>
    </location>
    <ligand>
        <name>FMN</name>
        <dbReference type="ChEBI" id="CHEBI:58210"/>
    </ligand>
</feature>
<dbReference type="InterPro" id="IPR001269">
    <property type="entry name" value="DUS_fam"/>
</dbReference>
<dbReference type="Gene3D" id="3.20.20.70">
    <property type="entry name" value="Aldolase class I"/>
    <property type="match status" value="1"/>
</dbReference>
<keyword evidence="7" id="KW-0547">Nucleotide-binding</keyword>
<dbReference type="EC" id="1.3.1.-" evidence="5"/>
<feature type="binding site" evidence="7">
    <location>
        <position position="139"/>
    </location>
    <ligand>
        <name>FMN</name>
        <dbReference type="ChEBI" id="CHEBI:58210"/>
    </ligand>
</feature>
<evidence type="ECO:0000259" key="8">
    <source>
        <dbReference type="Pfam" id="PF01207"/>
    </source>
</evidence>
<gene>
    <name evidence="9" type="ORF">SAMN02745124_03399</name>
</gene>
<comment type="similarity">
    <text evidence="5">Belongs to the dus family.</text>
</comment>
<proteinExistence type="inferred from homology"/>
<evidence type="ECO:0000313" key="10">
    <source>
        <dbReference type="Proteomes" id="UP000184139"/>
    </source>
</evidence>
<dbReference type="GO" id="GO:0050660">
    <property type="term" value="F:flavin adenine dinucleotide binding"/>
    <property type="evidence" value="ECO:0007669"/>
    <property type="project" value="InterPro"/>
</dbReference>
<feature type="active site" description="Proton donor" evidence="6">
    <location>
        <position position="100"/>
    </location>
</feature>
<evidence type="ECO:0000256" key="1">
    <source>
        <dbReference type="ARBA" id="ARBA00022630"/>
    </source>
</evidence>